<evidence type="ECO:0008006" key="4">
    <source>
        <dbReference type="Google" id="ProtNLM"/>
    </source>
</evidence>
<keyword evidence="1" id="KW-0472">Membrane</keyword>
<dbReference type="Proteomes" id="UP000737612">
    <property type="component" value="Unassembled WGS sequence"/>
</dbReference>
<comment type="caution">
    <text evidence="2">The sequence shown here is derived from an EMBL/GenBank/DDBJ whole genome shotgun (WGS) entry which is preliminary data.</text>
</comment>
<reference evidence="2" key="1">
    <citation type="submission" date="2021-02" db="EMBL/GenBank/DDBJ databases">
        <title>Metagenome-assembled genomes from human diarrheal sample B26.</title>
        <authorList>
            <person name="Ateba T.P."/>
            <person name="Alayande K.A."/>
            <person name="Mwanza M."/>
        </authorList>
    </citation>
    <scope>NUCLEOTIDE SEQUENCE</scope>
    <source>
        <strain evidence="2">06WH</strain>
    </source>
</reference>
<name>A0A939CG18_9FIRM</name>
<protein>
    <recommendedName>
        <fullName evidence="4">TadE-like protein</fullName>
    </recommendedName>
</protein>
<gene>
    <name evidence="2" type="ORF">JTJ23_04930</name>
</gene>
<sequence length="316" mass="35529">MRLREIMDMRCREQPEKWDDSGRDTKGCSSERHIYFWNLIKKLIHSSGNFYKSGSGEQPFVKRKWNRASLTVEASLALPVFLIAVLVLLKIVDLYRLHGMLTVSLQESARYLSVCAYAVDETGKETYEIPETAACIAYAEAKIPKEIRENGMVTLAGSRVKNGWLELKAIYWPRMGNRLVPVRNRGIAACAKVHLFCGKTEEEADEEEGEAKQMVWVTENGSVYHTDSSCNHINLSIQVSSPGALAWKRNQDGEKYKECEQCVGNGAAGAEVYYTKYGNRYHNSLSCKGLKRKVKLVALEQTDGLPQCSKCAKKAA</sequence>
<evidence type="ECO:0000313" key="2">
    <source>
        <dbReference type="EMBL" id="MBN2952939.1"/>
    </source>
</evidence>
<organism evidence="2 3">
    <name type="scientific">Fusicatenibacter saccharivorans</name>
    <dbReference type="NCBI Taxonomy" id="1150298"/>
    <lineage>
        <taxon>Bacteria</taxon>
        <taxon>Bacillati</taxon>
        <taxon>Bacillota</taxon>
        <taxon>Clostridia</taxon>
        <taxon>Lachnospirales</taxon>
        <taxon>Lachnospiraceae</taxon>
        <taxon>Fusicatenibacter</taxon>
    </lineage>
</organism>
<feature type="transmembrane region" description="Helical" evidence="1">
    <location>
        <begin position="70"/>
        <end position="92"/>
    </location>
</feature>
<dbReference type="AlphaFoldDB" id="A0A939CG18"/>
<accession>A0A939CG18</accession>
<keyword evidence="1" id="KW-1133">Transmembrane helix</keyword>
<evidence type="ECO:0000313" key="3">
    <source>
        <dbReference type="Proteomes" id="UP000737612"/>
    </source>
</evidence>
<evidence type="ECO:0000256" key="1">
    <source>
        <dbReference type="SAM" id="Phobius"/>
    </source>
</evidence>
<proteinExistence type="predicted"/>
<dbReference type="EMBL" id="JAFHBD010000015">
    <property type="protein sequence ID" value="MBN2952939.1"/>
    <property type="molecule type" value="Genomic_DNA"/>
</dbReference>
<keyword evidence="1" id="KW-0812">Transmembrane</keyword>